<organism evidence="1">
    <name type="scientific">freshwater metagenome</name>
    <dbReference type="NCBI Taxonomy" id="449393"/>
    <lineage>
        <taxon>unclassified sequences</taxon>
        <taxon>metagenomes</taxon>
        <taxon>ecological metagenomes</taxon>
    </lineage>
</organism>
<evidence type="ECO:0000313" key="1">
    <source>
        <dbReference type="EMBL" id="CAB4905807.1"/>
    </source>
</evidence>
<dbReference type="EMBL" id="CAFBMD010000116">
    <property type="protein sequence ID" value="CAB4905807.1"/>
    <property type="molecule type" value="Genomic_DNA"/>
</dbReference>
<name>A0A6J7GCA9_9ZZZZ</name>
<protein>
    <submittedName>
        <fullName evidence="1">Unannotated protein</fullName>
    </submittedName>
</protein>
<accession>A0A6J7GCA9</accession>
<proteinExistence type="predicted"/>
<reference evidence="1" key="1">
    <citation type="submission" date="2020-05" db="EMBL/GenBank/DDBJ databases">
        <authorList>
            <person name="Chiriac C."/>
            <person name="Salcher M."/>
            <person name="Ghai R."/>
            <person name="Kavagutti S V."/>
        </authorList>
    </citation>
    <scope>NUCLEOTIDE SEQUENCE</scope>
</reference>
<dbReference type="AlphaFoldDB" id="A0A6J7GCA9"/>
<gene>
    <name evidence="1" type="ORF">UFOPK3492_01187</name>
</gene>
<sequence length="297" mass="29850">MPIFGASIQALNGFSVRLTNYDAAYSWSVTTSAGTATISNTGLVSVVGLASGATAVVGVTTSRSGYFDVLGSATGYAAIGTAVTPRFGLTNSNATGFTVQITNFDTGFAWSGSGVNGETVTVSSSGLVRVTGVAPLSTAVVTISVSKSGYVTGTAQVSATAVPEQTQSLSGSDVTISMPVSASSGVSDVTVKVDIPVDAAPASTVFTTGALATEGVDAGLRTITIKASNDGSIITDLNTPISITLPTSSMTGVPVYSPDGVTMIEIPVLTSLLLPDGQLMGYYRFPDGSIIIISRTL</sequence>